<dbReference type="GO" id="GO:0016504">
    <property type="term" value="F:peptidase activator activity"/>
    <property type="evidence" value="ECO:0007669"/>
    <property type="project" value="InterPro"/>
</dbReference>
<evidence type="ECO:0000256" key="3">
    <source>
        <dbReference type="ARBA" id="ARBA00023204"/>
    </source>
</evidence>
<proteinExistence type="predicted"/>
<evidence type="ECO:0008006" key="10">
    <source>
        <dbReference type="Google" id="ProtNLM"/>
    </source>
</evidence>
<dbReference type="InterPro" id="IPR021843">
    <property type="entry name" value="PSME4_C"/>
</dbReference>
<evidence type="ECO:0000313" key="9">
    <source>
        <dbReference type="Proteomes" id="UP001306508"/>
    </source>
</evidence>
<evidence type="ECO:0000256" key="1">
    <source>
        <dbReference type="ARBA" id="ARBA00022737"/>
    </source>
</evidence>
<evidence type="ECO:0000259" key="7">
    <source>
        <dbReference type="Pfam" id="PF16547"/>
    </source>
</evidence>
<evidence type="ECO:0000259" key="6">
    <source>
        <dbReference type="Pfam" id="PF16507"/>
    </source>
</evidence>
<organism evidence="8 9">
    <name type="scientific">Arxiozyma heterogenica</name>
    <dbReference type="NCBI Taxonomy" id="278026"/>
    <lineage>
        <taxon>Eukaryota</taxon>
        <taxon>Fungi</taxon>
        <taxon>Dikarya</taxon>
        <taxon>Ascomycota</taxon>
        <taxon>Saccharomycotina</taxon>
        <taxon>Saccharomycetes</taxon>
        <taxon>Saccharomycetales</taxon>
        <taxon>Saccharomycetaceae</taxon>
        <taxon>Arxiozyma</taxon>
    </lineage>
</organism>
<evidence type="ECO:0000259" key="5">
    <source>
        <dbReference type="Pfam" id="PF11919"/>
    </source>
</evidence>
<dbReference type="PANTHER" id="PTHR32170">
    <property type="entry name" value="PROTEASOME ACTIVATOR COMPLEX SUBUNIT 4"/>
    <property type="match status" value="1"/>
</dbReference>
<dbReference type="GO" id="GO:0070628">
    <property type="term" value="F:proteasome binding"/>
    <property type="evidence" value="ECO:0007669"/>
    <property type="project" value="InterPro"/>
</dbReference>
<dbReference type="Proteomes" id="UP001306508">
    <property type="component" value="Unassembled WGS sequence"/>
</dbReference>
<dbReference type="InterPro" id="IPR032430">
    <property type="entry name" value="Blm10_mid"/>
</dbReference>
<accession>A0AAN7W0N7</accession>
<dbReference type="GO" id="GO:0005634">
    <property type="term" value="C:nucleus"/>
    <property type="evidence" value="ECO:0007669"/>
    <property type="project" value="TreeGrafter"/>
</dbReference>
<feature type="compositionally biased region" description="Low complexity" evidence="4">
    <location>
        <begin position="183"/>
        <end position="200"/>
    </location>
</feature>
<evidence type="ECO:0000313" key="8">
    <source>
        <dbReference type="EMBL" id="KAK5778894.1"/>
    </source>
</evidence>
<feature type="region of interest" description="Disordered" evidence="4">
    <location>
        <begin position="183"/>
        <end position="205"/>
    </location>
</feature>
<protein>
    <recommendedName>
        <fullName evidence="10">Proteasome activator complex subunit 4 C-terminal domain-containing protein</fullName>
    </recommendedName>
</protein>
<dbReference type="Pfam" id="PF16547">
    <property type="entry name" value="BLM10_N"/>
    <property type="match status" value="1"/>
</dbReference>
<comment type="caution">
    <text evidence="8">The sequence shown here is derived from an EMBL/GenBank/DDBJ whole genome shotgun (WGS) entry which is preliminary data.</text>
</comment>
<reference evidence="9" key="1">
    <citation type="submission" date="2023-07" db="EMBL/GenBank/DDBJ databases">
        <title>A draft genome of Kazachstania heterogenica Y-27499.</title>
        <authorList>
            <person name="Donic C."/>
            <person name="Kralova J.S."/>
            <person name="Fidel L."/>
            <person name="Ben-Dor S."/>
            <person name="Jung S."/>
        </authorList>
    </citation>
    <scope>NUCLEOTIDE SEQUENCE [LARGE SCALE GENOMIC DNA]</scope>
    <source>
        <strain evidence="9">Y27499</strain>
    </source>
</reference>
<dbReference type="Gene3D" id="1.10.287.2210">
    <property type="match status" value="1"/>
</dbReference>
<sequence>MYVTVEPTNHIGNDVNNPDSIHKKLKTFSNTPTTNRPANLTVNNKNISFYNLDFPKEDKDFTEIYNRNSKWYCKDKTSHIFVPKDHLPYSIENHLDQANYIYHVIINLYISIASLDIQGLISISHNDLSAIINIGTSNTSSDGTSNCSSSSSNNGIGTTNTTTNTTIIANPITTPTTTITTTTTTTTTSHINSSGNTSSVDDVDDTDVIDDDDMNAELEECLELEEGEISNEDDYLDTMGPNFNVMGKITNRSSFIINVNHWTNELKNCLDFPLPLELRKALISTYYYLSLTKGQKIYRQLYVETLELLIESKDKTYNFTQVLKEKGLQLDHTPLFDFICEFLPYPDPEYVRFDIQSKEDLQLFRLLLKLAHISRPFFPMGQDIVSDSMNKLLSSLAPSTMPIVLPMITSFVPFHFQTDSNKSTNSFNANISNGNSTTDYFPFCFSIWTSVSPNVAVDTHMYDFVGSTSENFHSRFVVSDKEIDPILLASFNQYGLFTKEQMIFLFNRLQGHLRSDGQIHSFSRTVKPFIYSINGQHTDFFFQYLTNLINSIETFVHPSNNGFWTRIIAKFVHGFIKMYHKRWQTEQQFIKDKSIPTLNHKIFLTNDSNEQIVKIMLKILMIGSQNKDADIANYYISSLAYLLNLNPKNSHLIFDRVLIDIYDSFAEEFINSRHRIIASLKQFTRIVRYMVVDKLYRIHVIHILSLLIQKIDMNDMNLTSNLINGIVSIATFIPLECPVKENENIDFESNTAPLIEQHFAFLKDDHNSSQFKYDPDLLMNAFRGSTTILKNCLAAYINKLFQMVDVEIEDPLATKINQTTMIMIESMDDSMFEYFADYLQKIYWDNDAFREREPNYEIISTPLAALVKRNNKLSKSIISNLMHHIKQQIERGAGSVRSSSEIQLRDVKLVLYLNSINDVLRQSHETILEVKDELIEFMKYVYEKITNPPLDVITSIMVHTTLTTLTITEVVESRLFAPNSNIPYEEKWGALQFDNRKYDSANMNFQWFIPDDKEIQAGIEIFDNISSWCMEKINNLLESSKSDTLHCDTIQKFILILSHALSGISLLFDPDFTENKLKISEFSNALADSHKYSILQNFNSIQWEEDDNIDNSGKENTPGFKIDNINITRTPTNKENLLIFGGDNLAGENVSEVPSGLCTPAHFESTVIREGSDDNGAELAPEFRELDIFTCNYYFGNTFQEKLQHKQYFEIHKIRSKIGAFLHKLYEFIRTYHESNTIMNQIIIHGVKVFFTDVGQETIFNDDSNLFIESDFLENIQSLADVKEPYTRMFFAVKVNELHQNRVLLHSSNRYPSKIETSLFKDMIVLSTSSYPDIHNSAQGTITQCMKQIIGSYPMIIRSLISLLKENLEEGNTKRLEVTIKMLLLKKIHRKLMFDFKNLQTLVLLLIDCLKVNDLNVSIVAEKVLNDYVTGLKFPSSVCIHDKQMFTSIEPPDLDITSYVGTVKTLKNNKRNYYMFLIQSLKDSLLDILSEAGEKSWRLILIIVRFISRIESNLEITTDAKSISTLFRQTNGKHPDIIFLVARSLTTIFNKIFSLSDYEYDINRAYQNKYDPKYIKIIDTSIDAFNESFKKEMNNAESPNYYIDAPPYVGWLCWGSQMKVLINKPLDIKLQANEIEIVKTLGNMITKEWLHEFTNTLIQDNESRTVFSTGDVSFFVLVVILFSKNFTQNISLQDLFDICDKCYDRYDKSSMIMSVEIFAALICGSKYLSKKELDLLNDFINKYLAKYVKHDLNQDSFEIWSTFCWWIPTTIDIRRCKTLLANLGDVNELFLDANQDTVAHQASRILMYRNILSGIGLRSPDLSQLLEHIRFDYQHDQIRSATAKLFAAIIENECTPSLNNSKTLLHVENETDNRTGLGLPLKHVSKRLDKVIRMLFNEIDIEYEKLEDLSSQEILKTRYFYLSSSIFYWIEEMTSGSNKVIIIPYIAEYILPFLMRFLLQKDVCKLAGLDVATLFLAIAYIPSRKDNIDDILNLICDFEIFNSAPSSYQLKLQIAFVEHYLSSQLLQLTEAQRNKITDFIVMNIYNEQYVEVRDRAADVLSDIVHNIDNEAELQKLIHNFSSKLDGYTWEEKQKLSKSNTMIHGSIIGLGSIISAFPYVFPLPRWIPKELSRLSSWARTSGIVGKSAKNIISEFKKVRTDTWYFDRTQFTDEELEDLEGVLWRSYYA</sequence>
<evidence type="ECO:0000256" key="2">
    <source>
        <dbReference type="ARBA" id="ARBA00022763"/>
    </source>
</evidence>
<feature type="domain" description="Proteasome activator Blm10 middle HEAT repeats region" evidence="6">
    <location>
        <begin position="545"/>
        <end position="1068"/>
    </location>
</feature>
<dbReference type="PANTHER" id="PTHR32170:SF3">
    <property type="entry name" value="PROTEASOME ACTIVATOR COMPLEX SUBUNIT 4"/>
    <property type="match status" value="1"/>
</dbReference>
<feature type="domain" description="Proteasome activator complex subunit 4 C-terminal" evidence="5">
    <location>
        <begin position="2101"/>
        <end position="2187"/>
    </location>
</feature>
<feature type="domain" description="Proteasome activator Blm10 N-terminal" evidence="7">
    <location>
        <begin position="45"/>
        <end position="120"/>
    </location>
</feature>
<dbReference type="GO" id="GO:0010499">
    <property type="term" value="P:proteasomal ubiquitin-independent protein catabolic process"/>
    <property type="evidence" value="ECO:0007669"/>
    <property type="project" value="TreeGrafter"/>
</dbReference>
<gene>
    <name evidence="8" type="ORF">RI543_003821</name>
</gene>
<dbReference type="GO" id="GO:0006281">
    <property type="term" value="P:DNA repair"/>
    <property type="evidence" value="ECO:0007669"/>
    <property type="project" value="UniProtKB-KW"/>
</dbReference>
<dbReference type="GO" id="GO:0005829">
    <property type="term" value="C:cytosol"/>
    <property type="evidence" value="ECO:0007669"/>
    <property type="project" value="TreeGrafter"/>
</dbReference>
<feature type="region of interest" description="Disordered" evidence="4">
    <location>
        <begin position="138"/>
        <end position="161"/>
    </location>
</feature>
<dbReference type="InterPro" id="IPR032372">
    <property type="entry name" value="Blm10_N"/>
</dbReference>
<dbReference type="InterPro" id="IPR035309">
    <property type="entry name" value="PSME4"/>
</dbReference>
<keyword evidence="1" id="KW-0677">Repeat</keyword>
<dbReference type="Pfam" id="PF11919">
    <property type="entry name" value="PSME4_C"/>
    <property type="match status" value="1"/>
</dbReference>
<keyword evidence="9" id="KW-1185">Reference proteome</keyword>
<keyword evidence="2" id="KW-0227">DNA damage</keyword>
<evidence type="ECO:0000256" key="4">
    <source>
        <dbReference type="SAM" id="MobiDB-lite"/>
    </source>
</evidence>
<dbReference type="Pfam" id="PF16507">
    <property type="entry name" value="HEAT_PSME4_mid"/>
    <property type="match status" value="1"/>
</dbReference>
<keyword evidence="3" id="KW-0234">DNA repair</keyword>
<dbReference type="EMBL" id="JAWIZZ010000051">
    <property type="protein sequence ID" value="KAK5778894.1"/>
    <property type="molecule type" value="Genomic_DNA"/>
</dbReference>
<name>A0AAN7W0N7_9SACH</name>